<evidence type="ECO:0000259" key="21">
    <source>
        <dbReference type="Pfam" id="PF00905"/>
    </source>
</evidence>
<evidence type="ECO:0000256" key="15">
    <source>
        <dbReference type="ARBA" id="ARBA00023268"/>
    </source>
</evidence>
<evidence type="ECO:0000256" key="2">
    <source>
        <dbReference type="ARBA" id="ARBA00004752"/>
    </source>
</evidence>
<dbReference type="GO" id="GO:0071555">
    <property type="term" value="P:cell wall organization"/>
    <property type="evidence" value="ECO:0007669"/>
    <property type="project" value="UniProtKB-KW"/>
</dbReference>
<evidence type="ECO:0000256" key="7">
    <source>
        <dbReference type="ARBA" id="ARBA00022676"/>
    </source>
</evidence>
<evidence type="ECO:0000256" key="20">
    <source>
        <dbReference type="SAM" id="Phobius"/>
    </source>
</evidence>
<dbReference type="SUPFAM" id="SSF56601">
    <property type="entry name" value="beta-lactamase/transpeptidase-like"/>
    <property type="match status" value="1"/>
</dbReference>
<evidence type="ECO:0000256" key="4">
    <source>
        <dbReference type="ARBA" id="ARBA00007739"/>
    </source>
</evidence>
<evidence type="ECO:0000256" key="10">
    <source>
        <dbReference type="ARBA" id="ARBA00022801"/>
    </source>
</evidence>
<comment type="caution">
    <text evidence="23">The sequence shown here is derived from an EMBL/GenBank/DDBJ whole genome shotgun (WGS) entry which is preliminary data.</text>
</comment>
<dbReference type="SUPFAM" id="SSF53955">
    <property type="entry name" value="Lysozyme-like"/>
    <property type="match status" value="1"/>
</dbReference>
<dbReference type="GO" id="GO:0008955">
    <property type="term" value="F:peptidoglycan glycosyltransferase activity"/>
    <property type="evidence" value="ECO:0007669"/>
    <property type="project" value="UniProtKB-EC"/>
</dbReference>
<keyword evidence="15" id="KW-0511">Multifunctional enzyme</keyword>
<keyword evidence="13 20" id="KW-1133">Transmembrane helix</keyword>
<dbReference type="OrthoDB" id="343702at2"/>
<keyword evidence="5" id="KW-0121">Carboxypeptidase</keyword>
<dbReference type="NCBIfam" id="TIGR02074">
    <property type="entry name" value="PBP_1a_fam"/>
    <property type="match status" value="1"/>
</dbReference>
<evidence type="ECO:0000256" key="13">
    <source>
        <dbReference type="ARBA" id="ARBA00022989"/>
    </source>
</evidence>
<comment type="pathway">
    <text evidence="2">Cell wall biogenesis; peptidoglycan biosynthesis.</text>
</comment>
<dbReference type="InterPro" id="IPR036950">
    <property type="entry name" value="PBP_transglycosylase"/>
</dbReference>
<dbReference type="InterPro" id="IPR050396">
    <property type="entry name" value="Glycosyltr_51/Transpeptidase"/>
</dbReference>
<keyword evidence="9 20" id="KW-0812">Transmembrane</keyword>
<name>A0A4R9M3V2_9LEPT</name>
<evidence type="ECO:0000313" key="23">
    <source>
        <dbReference type="EMBL" id="TGN19949.1"/>
    </source>
</evidence>
<accession>A0A4R9M3V2</accession>
<dbReference type="InterPro" id="IPR001264">
    <property type="entry name" value="Glyco_trans_51"/>
</dbReference>
<evidence type="ECO:0000256" key="16">
    <source>
        <dbReference type="ARBA" id="ARBA00023316"/>
    </source>
</evidence>
<dbReference type="GO" id="GO:0009252">
    <property type="term" value="P:peptidoglycan biosynthetic process"/>
    <property type="evidence" value="ECO:0007669"/>
    <property type="project" value="UniProtKB-KW"/>
</dbReference>
<dbReference type="GO" id="GO:0008360">
    <property type="term" value="P:regulation of cell shape"/>
    <property type="evidence" value="ECO:0007669"/>
    <property type="project" value="UniProtKB-KW"/>
</dbReference>
<dbReference type="GO" id="GO:0030288">
    <property type="term" value="C:outer membrane-bounded periplasmic space"/>
    <property type="evidence" value="ECO:0007669"/>
    <property type="project" value="TreeGrafter"/>
</dbReference>
<keyword evidence="12" id="KW-0573">Peptidoglycan synthesis</keyword>
<dbReference type="Gene3D" id="1.10.3810.10">
    <property type="entry name" value="Biosynthetic peptidoglycan transglycosylase-like"/>
    <property type="match status" value="1"/>
</dbReference>
<dbReference type="GO" id="GO:0004180">
    <property type="term" value="F:carboxypeptidase activity"/>
    <property type="evidence" value="ECO:0007669"/>
    <property type="project" value="UniProtKB-KW"/>
</dbReference>
<evidence type="ECO:0000256" key="8">
    <source>
        <dbReference type="ARBA" id="ARBA00022679"/>
    </source>
</evidence>
<evidence type="ECO:0000256" key="11">
    <source>
        <dbReference type="ARBA" id="ARBA00022960"/>
    </source>
</evidence>
<dbReference type="EMBL" id="RQHW01000018">
    <property type="protein sequence ID" value="TGN19949.1"/>
    <property type="molecule type" value="Genomic_DNA"/>
</dbReference>
<comment type="similarity">
    <text evidence="4">In the N-terminal section; belongs to the glycosyltransferase 51 family.</text>
</comment>
<keyword evidence="6" id="KW-0645">Protease</keyword>
<dbReference type="RefSeq" id="WP_135759667.1">
    <property type="nucleotide sequence ID" value="NZ_RQHW01000018.1"/>
</dbReference>
<keyword evidence="10" id="KW-0378">Hydrolase</keyword>
<evidence type="ECO:0000259" key="22">
    <source>
        <dbReference type="Pfam" id="PF00912"/>
    </source>
</evidence>
<dbReference type="GO" id="GO:0016020">
    <property type="term" value="C:membrane"/>
    <property type="evidence" value="ECO:0007669"/>
    <property type="project" value="UniProtKB-SubCell"/>
</dbReference>
<dbReference type="InterPro" id="IPR001460">
    <property type="entry name" value="PCN-bd_Tpept"/>
</dbReference>
<keyword evidence="11" id="KW-0133">Cell shape</keyword>
<evidence type="ECO:0000256" key="12">
    <source>
        <dbReference type="ARBA" id="ARBA00022984"/>
    </source>
</evidence>
<protein>
    <recommendedName>
        <fullName evidence="17">peptidoglycan glycosyltransferase</fullName>
        <ecNumber evidence="17">2.4.99.28</ecNumber>
    </recommendedName>
</protein>
<evidence type="ECO:0000256" key="6">
    <source>
        <dbReference type="ARBA" id="ARBA00022670"/>
    </source>
</evidence>
<keyword evidence="14 20" id="KW-0472">Membrane</keyword>
<organism evidence="23 24">
    <name type="scientific">Leptospira idonii</name>
    <dbReference type="NCBI Taxonomy" id="1193500"/>
    <lineage>
        <taxon>Bacteria</taxon>
        <taxon>Pseudomonadati</taxon>
        <taxon>Spirochaetota</taxon>
        <taxon>Spirochaetia</taxon>
        <taxon>Leptospirales</taxon>
        <taxon>Leptospiraceae</taxon>
        <taxon>Leptospira</taxon>
    </lineage>
</organism>
<dbReference type="EC" id="2.4.99.28" evidence="17"/>
<evidence type="ECO:0000256" key="1">
    <source>
        <dbReference type="ARBA" id="ARBA00004370"/>
    </source>
</evidence>
<comment type="pathway">
    <text evidence="19">Glycan biosynthesis.</text>
</comment>
<feature type="transmembrane region" description="Helical" evidence="20">
    <location>
        <begin position="7"/>
        <end position="29"/>
    </location>
</feature>
<dbReference type="PANTHER" id="PTHR32282:SF27">
    <property type="entry name" value="PENICILLIN-BINDING PROTEIN 1A"/>
    <property type="match status" value="1"/>
</dbReference>
<comment type="catalytic activity">
    <reaction evidence="18">
        <text>[GlcNAc-(1-&gt;4)-Mur2Ac(oyl-L-Ala-gamma-D-Glu-L-Lys-D-Ala-D-Ala)](n)-di-trans,octa-cis-undecaprenyl diphosphate + beta-D-GlcNAc-(1-&gt;4)-Mur2Ac(oyl-L-Ala-gamma-D-Glu-L-Lys-D-Ala-D-Ala)-di-trans,octa-cis-undecaprenyl diphosphate = [GlcNAc-(1-&gt;4)-Mur2Ac(oyl-L-Ala-gamma-D-Glu-L-Lys-D-Ala-D-Ala)](n+1)-di-trans,octa-cis-undecaprenyl diphosphate + di-trans,octa-cis-undecaprenyl diphosphate + H(+)</text>
        <dbReference type="Rhea" id="RHEA:23708"/>
        <dbReference type="Rhea" id="RHEA-COMP:9602"/>
        <dbReference type="Rhea" id="RHEA-COMP:9603"/>
        <dbReference type="ChEBI" id="CHEBI:15378"/>
        <dbReference type="ChEBI" id="CHEBI:58405"/>
        <dbReference type="ChEBI" id="CHEBI:60033"/>
        <dbReference type="ChEBI" id="CHEBI:78435"/>
        <dbReference type="EC" id="2.4.99.28"/>
    </reaction>
</comment>
<dbReference type="Pfam" id="PF00912">
    <property type="entry name" value="Transgly"/>
    <property type="match status" value="1"/>
</dbReference>
<comment type="similarity">
    <text evidence="3">In the C-terminal section; belongs to the transpeptidase family.</text>
</comment>
<feature type="domain" description="Glycosyl transferase family 51" evidence="22">
    <location>
        <begin position="60"/>
        <end position="231"/>
    </location>
</feature>
<dbReference type="InterPro" id="IPR012338">
    <property type="entry name" value="Beta-lactam/transpept-like"/>
</dbReference>
<evidence type="ECO:0000313" key="24">
    <source>
        <dbReference type="Proteomes" id="UP000298058"/>
    </source>
</evidence>
<dbReference type="Pfam" id="PF00905">
    <property type="entry name" value="Transpeptidase"/>
    <property type="match status" value="1"/>
</dbReference>
<evidence type="ECO:0000256" key="5">
    <source>
        <dbReference type="ARBA" id="ARBA00022645"/>
    </source>
</evidence>
<dbReference type="FunFam" id="1.10.3810.10:FF:000003">
    <property type="entry name" value="Penicillin-binding protein 1a"/>
    <property type="match status" value="1"/>
</dbReference>
<feature type="domain" description="Penicillin-binding protein transpeptidase" evidence="21">
    <location>
        <begin position="416"/>
        <end position="681"/>
    </location>
</feature>
<dbReference type="GO" id="GO:0006508">
    <property type="term" value="P:proteolysis"/>
    <property type="evidence" value="ECO:0007669"/>
    <property type="project" value="UniProtKB-KW"/>
</dbReference>
<dbReference type="GO" id="GO:0008658">
    <property type="term" value="F:penicillin binding"/>
    <property type="evidence" value="ECO:0007669"/>
    <property type="project" value="InterPro"/>
</dbReference>
<sequence>MDKEKTLKYTLTAFFVFALFGGIFFGYILSEVNQGKELQKLASYQPTTPTKLYDTNGILFAELYRHKQELLKYQDIPPHVIQAFLSVEDDNFFNHFGIDFSAIIRAAIKNVLAGRIVQGGSTLTQQLAKTILQERKKTFARKFLEALLTLQIEQEYTKEEILEIYFNLIYLGHGTTGLSSAANVYFQKDVRDLDIAEAALLARLPKAPVNYSPFKNPKDAKTAHLLVLNLMAKNGFVPKDQVQKIHDEFWEKYWPIVITQSPSRSTWGTKLNRAPHFTEWVRQILEKEVGEEAVYTGGLRVYTTLDVRKQEIAEEELRKGLIDQDRYAFGANFRYAGRADRGLVSLYNLMGTIFPVGVPYITNLDDRQIFRLHLEKELASSLELLTDFIPSENESAAVKEFRRSSLVFSSNLHVEGAVVTIDHQTGYIQTMVGGSRFTPKNQFNRAMQARRQTGSSFKPMVYAAAIQNRAVGSGTGIMDAPLTTITEEGEGYSPQDISGDFRGMVPLSRALSLSLNIVSVQVLMRTGTDSVIDFASKVSKTNKTRYPTGPALALGVAELTPYEMALAYSIMANKGKDVIPFSVRYVLNQSGSVIYNKEKEVQEELAEEAKNGTIQIIPESTAYIIRQMLIGVATGGTPTATLRASDKGNYKGESGGKTGSTSSYTNVWYCGFDPKFTTVVWMGFDKSSLSLGQGTTAAGVAVPIWGRMYSRWYNEGPYPTFQTPGKPDVIPEDVIKGATCSFNGLAPGPNCPLTSNMFLKPITVAGRTLAVPGSRQCDGDRDHFRSMDLNDFLQRELEISDDELKPNKN</sequence>
<reference evidence="23" key="1">
    <citation type="journal article" date="2019" name="PLoS Negl. Trop. Dis.">
        <title>Revisiting the worldwide diversity of Leptospira species in the environment.</title>
        <authorList>
            <person name="Vincent A.T."/>
            <person name="Schiettekatte O."/>
            <person name="Bourhy P."/>
            <person name="Veyrier F.J."/>
            <person name="Picardeau M."/>
        </authorList>
    </citation>
    <scope>NUCLEOTIDE SEQUENCE [LARGE SCALE GENOMIC DNA]</scope>
    <source>
        <strain evidence="23">201300427</strain>
    </source>
</reference>
<evidence type="ECO:0000256" key="18">
    <source>
        <dbReference type="ARBA" id="ARBA00049902"/>
    </source>
</evidence>
<evidence type="ECO:0000256" key="14">
    <source>
        <dbReference type="ARBA" id="ARBA00023136"/>
    </source>
</evidence>
<dbReference type="PANTHER" id="PTHR32282">
    <property type="entry name" value="BINDING PROTEIN TRANSPEPTIDASE, PUTATIVE-RELATED"/>
    <property type="match status" value="1"/>
</dbReference>
<comment type="subcellular location">
    <subcellularLocation>
        <location evidence="1">Membrane</location>
    </subcellularLocation>
</comment>
<gene>
    <name evidence="23" type="ORF">EHS15_06110</name>
</gene>
<dbReference type="Gene3D" id="3.40.710.10">
    <property type="entry name" value="DD-peptidase/beta-lactamase superfamily"/>
    <property type="match status" value="2"/>
</dbReference>
<proteinExistence type="inferred from homology"/>
<keyword evidence="7" id="KW-0328">Glycosyltransferase</keyword>
<keyword evidence="8" id="KW-0808">Transferase</keyword>
<dbReference type="AlphaFoldDB" id="A0A4R9M3V2"/>
<evidence type="ECO:0000256" key="3">
    <source>
        <dbReference type="ARBA" id="ARBA00007090"/>
    </source>
</evidence>
<evidence type="ECO:0000256" key="19">
    <source>
        <dbReference type="ARBA" id="ARBA00060592"/>
    </source>
</evidence>
<evidence type="ECO:0000256" key="9">
    <source>
        <dbReference type="ARBA" id="ARBA00022692"/>
    </source>
</evidence>
<dbReference type="Proteomes" id="UP000298058">
    <property type="component" value="Unassembled WGS sequence"/>
</dbReference>
<evidence type="ECO:0000256" key="17">
    <source>
        <dbReference type="ARBA" id="ARBA00044770"/>
    </source>
</evidence>
<dbReference type="InterPro" id="IPR023346">
    <property type="entry name" value="Lysozyme-like_dom_sf"/>
</dbReference>
<keyword evidence="16" id="KW-0961">Cell wall biogenesis/degradation</keyword>
<keyword evidence="24" id="KW-1185">Reference proteome</keyword>